<name>A0A409XWV6_9AGAR</name>
<feature type="region of interest" description="Disordered" evidence="1">
    <location>
        <begin position="527"/>
        <end position="555"/>
    </location>
</feature>
<evidence type="ECO:0000313" key="3">
    <source>
        <dbReference type="Proteomes" id="UP000284706"/>
    </source>
</evidence>
<feature type="compositionally biased region" description="Low complexity" evidence="1">
    <location>
        <begin position="298"/>
        <end position="321"/>
    </location>
</feature>
<protein>
    <submittedName>
        <fullName evidence="2">Uncharacterized protein</fullName>
    </submittedName>
</protein>
<dbReference type="EMBL" id="NHYE01001431">
    <property type="protein sequence ID" value="PPQ95215.1"/>
    <property type="molecule type" value="Genomic_DNA"/>
</dbReference>
<feature type="region of interest" description="Disordered" evidence="1">
    <location>
        <begin position="162"/>
        <end position="256"/>
    </location>
</feature>
<evidence type="ECO:0000256" key="1">
    <source>
        <dbReference type="SAM" id="MobiDB-lite"/>
    </source>
</evidence>
<accession>A0A409XWV6</accession>
<comment type="caution">
    <text evidence="2">The sequence shown here is derived from an EMBL/GenBank/DDBJ whole genome shotgun (WGS) entry which is preliminary data.</text>
</comment>
<feature type="compositionally biased region" description="Pro residues" evidence="1">
    <location>
        <begin position="179"/>
        <end position="195"/>
    </location>
</feature>
<sequence>MPYLHPGPPSQQAASSSQTDAVEQEQRKKAVNKFLARAEVAMVTRALRARLAYASYKATHNIPHVPLRELEAQSQSQTASFNRTIAAKRKAVGATTYYSSQPASSSSAGAGSLRRGGSGTMAPPATVTSPRAHNASVNGSPAYPGVNDAARTTAQAPSLYTSILAPPPTKQARTIHNPNDPPVPAPTRPQPSPRTRPPKTSPRSDASRSQGKAKQSTKAGKAPASPARRRTAGGSIDKGKRKQRADEMDVDPDSDMKAAAALTSLLMHNRPSIAGSASSPRSSIDGSEVGSVYSYSQFAQSSARTSTTSAPGPLSAAPSSSNLAPDPGIRTQTPPPVGPPTQQTTPRAAPTDNEAANLMLFLATSPSPARPGGSKESRDMAAFRALTGGSGQLRSKGRVLFPSTPAADPSTPTTEDGSALGSTSYKPTSALARSGDASYNSSISSIGGEFGVGSQPGGIEDPSSQPFSALPGSAAAASSSGPTVSQLLPPAPLPLPSVPTSPAGRTSTPPIPRHPFDFGFNEFINASPSSPRSAHAHAHSHSHSHSFSNPKPNLGLRADVGRKLFEEEQLRHAQALQAAAAAAAVGTGQRQEERALGAGIDLIQS</sequence>
<feature type="compositionally biased region" description="Low complexity" evidence="1">
    <location>
        <begin position="340"/>
        <end position="351"/>
    </location>
</feature>
<feature type="compositionally biased region" description="Basic residues" evidence="1">
    <location>
        <begin position="534"/>
        <end position="544"/>
    </location>
</feature>
<gene>
    <name evidence="2" type="ORF">CVT26_014906</name>
</gene>
<feature type="compositionally biased region" description="Polar residues" evidence="1">
    <location>
        <begin position="207"/>
        <end position="218"/>
    </location>
</feature>
<feature type="region of interest" description="Disordered" evidence="1">
    <location>
        <begin position="1"/>
        <end position="28"/>
    </location>
</feature>
<dbReference type="InParanoid" id="A0A409XWV6"/>
<dbReference type="OrthoDB" id="2163387at2759"/>
<feature type="compositionally biased region" description="Low complexity" evidence="1">
    <location>
        <begin position="468"/>
        <end position="482"/>
    </location>
</feature>
<keyword evidence="3" id="KW-1185">Reference proteome</keyword>
<dbReference type="STRING" id="231916.A0A409XWV6"/>
<dbReference type="AlphaFoldDB" id="A0A409XWV6"/>
<feature type="region of interest" description="Disordered" evidence="1">
    <location>
        <begin position="386"/>
        <end position="512"/>
    </location>
</feature>
<feature type="compositionally biased region" description="Low complexity" evidence="1">
    <location>
        <begin position="402"/>
        <end position="414"/>
    </location>
</feature>
<dbReference type="Proteomes" id="UP000284706">
    <property type="component" value="Unassembled WGS sequence"/>
</dbReference>
<proteinExistence type="predicted"/>
<feature type="compositionally biased region" description="Polar residues" evidence="1">
    <location>
        <begin position="126"/>
        <end position="139"/>
    </location>
</feature>
<feature type="region of interest" description="Disordered" evidence="1">
    <location>
        <begin position="97"/>
        <end position="148"/>
    </location>
</feature>
<evidence type="ECO:0000313" key="2">
    <source>
        <dbReference type="EMBL" id="PPQ95215.1"/>
    </source>
</evidence>
<feature type="region of interest" description="Disordered" evidence="1">
    <location>
        <begin position="298"/>
        <end position="355"/>
    </location>
</feature>
<reference evidence="2 3" key="1">
    <citation type="journal article" date="2018" name="Evol. Lett.">
        <title>Horizontal gene cluster transfer increased hallucinogenic mushroom diversity.</title>
        <authorList>
            <person name="Reynolds H.T."/>
            <person name="Vijayakumar V."/>
            <person name="Gluck-Thaler E."/>
            <person name="Korotkin H.B."/>
            <person name="Matheny P.B."/>
            <person name="Slot J.C."/>
        </authorList>
    </citation>
    <scope>NUCLEOTIDE SEQUENCE [LARGE SCALE GENOMIC DNA]</scope>
    <source>
        <strain evidence="2 3">SRW20</strain>
    </source>
</reference>
<organism evidence="2 3">
    <name type="scientific">Gymnopilus dilepis</name>
    <dbReference type="NCBI Taxonomy" id="231916"/>
    <lineage>
        <taxon>Eukaryota</taxon>
        <taxon>Fungi</taxon>
        <taxon>Dikarya</taxon>
        <taxon>Basidiomycota</taxon>
        <taxon>Agaricomycotina</taxon>
        <taxon>Agaricomycetes</taxon>
        <taxon>Agaricomycetidae</taxon>
        <taxon>Agaricales</taxon>
        <taxon>Agaricineae</taxon>
        <taxon>Hymenogastraceae</taxon>
        <taxon>Gymnopilus</taxon>
    </lineage>
</organism>
<feature type="compositionally biased region" description="Pro residues" evidence="1">
    <location>
        <begin position="489"/>
        <end position="499"/>
    </location>
</feature>
<feature type="compositionally biased region" description="Low complexity" evidence="1">
    <location>
        <begin position="99"/>
        <end position="113"/>
    </location>
</feature>